<keyword evidence="2" id="KW-1185">Reference proteome</keyword>
<comment type="caution">
    <text evidence="1">The sequence shown here is derived from an EMBL/GenBank/DDBJ whole genome shotgun (WGS) entry which is preliminary data.</text>
</comment>
<organism evidence="1 2">
    <name type="scientific">Enterocloster hominis</name>
    <name type="common">ex Hitch et al. 2024</name>
    <dbReference type="NCBI Taxonomy" id="1917870"/>
    <lineage>
        <taxon>Bacteria</taxon>
        <taxon>Bacillati</taxon>
        <taxon>Bacillota</taxon>
        <taxon>Clostridia</taxon>
        <taxon>Lachnospirales</taxon>
        <taxon>Lachnospiraceae</taxon>
        <taxon>Enterocloster</taxon>
    </lineage>
</organism>
<dbReference type="RefSeq" id="WP_008724194.1">
    <property type="nucleotide sequence ID" value="NZ_JBBMFM010000015.1"/>
</dbReference>
<dbReference type="Proteomes" id="UP001454086">
    <property type="component" value="Unassembled WGS sequence"/>
</dbReference>
<evidence type="ECO:0000313" key="1">
    <source>
        <dbReference type="EMBL" id="MEQ2424575.1"/>
    </source>
</evidence>
<name>A0ABV1D3M5_9FIRM</name>
<gene>
    <name evidence="1" type="ORF">WMQ36_06280</name>
</gene>
<accession>A0ABV1D3M5</accession>
<protein>
    <submittedName>
        <fullName evidence="1">Uncharacterized protein</fullName>
    </submittedName>
</protein>
<sequence length="293" mass="32835">MEIKYKLYPYPVLSSYSNDYGTGSFDVAIDIVRDGYDLRIDFLATLTCQSLQECIKQGTAKFVYHLECAQTGFRTVFQTNKVSEVYTLLNKSVNGKLQICPFVVAVDDLKGFTSPDFHEDYQGISFDIEAGCVMAVGKMVTVDISKDIDDLANTPSIFNISKNPDESCKQMLVDMSRRKIIIKLPLSDFYSYKALSTTPLAQPILNSLTVVPALVYVLEELRALPIQERSENSDTLWYKVLSRTLLTQFDCDIESEEFNNQNCLVLAQKLINNPVTDAFTFLTSSFGATGGDE</sequence>
<dbReference type="EMBL" id="JBBMFM010000015">
    <property type="protein sequence ID" value="MEQ2424575.1"/>
    <property type="molecule type" value="Genomic_DNA"/>
</dbReference>
<evidence type="ECO:0000313" key="2">
    <source>
        <dbReference type="Proteomes" id="UP001454086"/>
    </source>
</evidence>
<reference evidence="1 2" key="1">
    <citation type="submission" date="2024-03" db="EMBL/GenBank/DDBJ databases">
        <title>Human intestinal bacterial collection.</title>
        <authorList>
            <person name="Pauvert C."/>
            <person name="Hitch T.C.A."/>
            <person name="Clavel T."/>
        </authorList>
    </citation>
    <scope>NUCLEOTIDE SEQUENCE [LARGE SCALE GENOMIC DNA]</scope>
    <source>
        <strain evidence="1 2">CLA-SR-H021</strain>
    </source>
</reference>
<proteinExistence type="predicted"/>